<dbReference type="EMBL" id="UAUU01000011">
    <property type="protein sequence ID" value="SPZ92051.1"/>
    <property type="molecule type" value="Genomic_DNA"/>
</dbReference>
<proteinExistence type="predicted"/>
<evidence type="ECO:0000313" key="3">
    <source>
        <dbReference type="Proteomes" id="UP000251241"/>
    </source>
</evidence>
<accession>A0A2X2JJ53</accession>
<organism evidence="2 3">
    <name type="scientific">Sphingobacterium multivorum</name>
    <dbReference type="NCBI Taxonomy" id="28454"/>
    <lineage>
        <taxon>Bacteria</taxon>
        <taxon>Pseudomonadati</taxon>
        <taxon>Bacteroidota</taxon>
        <taxon>Sphingobacteriia</taxon>
        <taxon>Sphingobacteriales</taxon>
        <taxon>Sphingobacteriaceae</taxon>
        <taxon>Sphingobacterium</taxon>
    </lineage>
</organism>
<dbReference type="Proteomes" id="UP000251241">
    <property type="component" value="Unassembled WGS sequence"/>
</dbReference>
<gene>
    <name evidence="2" type="ORF">NCTC11343_04105</name>
</gene>
<evidence type="ECO:0000256" key="1">
    <source>
        <dbReference type="SAM" id="MobiDB-lite"/>
    </source>
</evidence>
<dbReference type="RefSeq" id="WP_112375649.1">
    <property type="nucleotide sequence ID" value="NZ_CP069793.1"/>
</dbReference>
<reference evidence="2 3" key="1">
    <citation type="submission" date="2018-06" db="EMBL/GenBank/DDBJ databases">
        <authorList>
            <consortium name="Pathogen Informatics"/>
            <person name="Doyle S."/>
        </authorList>
    </citation>
    <scope>NUCLEOTIDE SEQUENCE [LARGE SCALE GENOMIC DNA]</scope>
    <source>
        <strain evidence="2 3">NCTC11343</strain>
    </source>
</reference>
<dbReference type="AlphaFoldDB" id="A0A2X2JJ53"/>
<dbReference type="GeneID" id="97182129"/>
<name>A0A2X2JJ53_SPHMU</name>
<feature type="region of interest" description="Disordered" evidence="1">
    <location>
        <begin position="247"/>
        <end position="272"/>
    </location>
</feature>
<protein>
    <submittedName>
        <fullName evidence="2">Uncharacterized protein</fullName>
    </submittedName>
</protein>
<sequence>MGYDISYHPISEQQIETWYFDLLKNPEKIEEVSAVHQLEDFYKTKYQDTLNAGRETDKNDYFDKTHGFFIAVVQGFFEKYFYVRGGALSFSKNDHLSGYYKQWNEFVQHEFLTNNIENRLVENYCSGVFIPAEKVAQLLVDYHNNPTIKAELDTLFSDNRIAVFLNALQYAKDRNLGLLEATEVVEPQPFDLNESKSYSNLFNCDKEGPLLYQTTALKQIQEIEHRHGIPENEILPNVKTETIHANPKHFDTTDSSQSSKKKSFWSRLFGKD</sequence>
<evidence type="ECO:0000313" key="2">
    <source>
        <dbReference type="EMBL" id="SPZ92051.1"/>
    </source>
</evidence>